<organism evidence="2 3">
    <name type="scientific">Rhamnella rubrinervis</name>
    <dbReference type="NCBI Taxonomy" id="2594499"/>
    <lineage>
        <taxon>Eukaryota</taxon>
        <taxon>Viridiplantae</taxon>
        <taxon>Streptophyta</taxon>
        <taxon>Embryophyta</taxon>
        <taxon>Tracheophyta</taxon>
        <taxon>Spermatophyta</taxon>
        <taxon>Magnoliopsida</taxon>
        <taxon>eudicotyledons</taxon>
        <taxon>Gunneridae</taxon>
        <taxon>Pentapetalae</taxon>
        <taxon>rosids</taxon>
        <taxon>fabids</taxon>
        <taxon>Rosales</taxon>
        <taxon>Rhamnaceae</taxon>
        <taxon>rhamnoid group</taxon>
        <taxon>Rhamneae</taxon>
        <taxon>Rhamnella</taxon>
    </lineage>
</organism>
<gene>
    <name evidence="2" type="ORF">FNV43_RR19095</name>
</gene>
<dbReference type="Proteomes" id="UP000796880">
    <property type="component" value="Unassembled WGS sequence"/>
</dbReference>
<accession>A0A8K0E7I3</accession>
<dbReference type="OrthoDB" id="437973at2759"/>
<feature type="compositionally biased region" description="Basic and acidic residues" evidence="1">
    <location>
        <begin position="72"/>
        <end position="84"/>
    </location>
</feature>
<sequence length="156" mass="17497">MSGLCRAQVEQATATTAYNVNAYGQKEEGPSRWQEKREAKRQIYLISTETASRSAGSVSNLGTGHVSISMELDGHDTKVETSEKHLKKNKRKKSNFDSGSAIHLIKMRGEKGGRRKSKKEVGDEGITRLTQIESEFDFDYWSSKRKNQNPSESVNN</sequence>
<evidence type="ECO:0000313" key="2">
    <source>
        <dbReference type="EMBL" id="KAF3440809.1"/>
    </source>
</evidence>
<reference evidence="2" key="1">
    <citation type="submission" date="2020-03" db="EMBL/GenBank/DDBJ databases">
        <title>A high-quality chromosome-level genome assembly of a woody plant with both climbing and erect habits, Rhamnella rubrinervis.</title>
        <authorList>
            <person name="Lu Z."/>
            <person name="Yang Y."/>
            <person name="Zhu X."/>
            <person name="Sun Y."/>
        </authorList>
    </citation>
    <scope>NUCLEOTIDE SEQUENCE</scope>
    <source>
        <strain evidence="2">BYM</strain>
        <tissue evidence="2">Leaf</tissue>
    </source>
</reference>
<feature type="region of interest" description="Disordered" evidence="1">
    <location>
        <begin position="72"/>
        <end position="126"/>
    </location>
</feature>
<keyword evidence="3" id="KW-1185">Reference proteome</keyword>
<dbReference type="AlphaFoldDB" id="A0A8K0E7I3"/>
<dbReference type="EMBL" id="VOIH02000008">
    <property type="protein sequence ID" value="KAF3440809.1"/>
    <property type="molecule type" value="Genomic_DNA"/>
</dbReference>
<evidence type="ECO:0000313" key="3">
    <source>
        <dbReference type="Proteomes" id="UP000796880"/>
    </source>
</evidence>
<protein>
    <submittedName>
        <fullName evidence="2">Uncharacterized protein</fullName>
    </submittedName>
</protein>
<comment type="caution">
    <text evidence="2">The sequence shown here is derived from an EMBL/GenBank/DDBJ whole genome shotgun (WGS) entry which is preliminary data.</text>
</comment>
<name>A0A8K0E7I3_9ROSA</name>
<proteinExistence type="predicted"/>
<evidence type="ECO:0000256" key="1">
    <source>
        <dbReference type="SAM" id="MobiDB-lite"/>
    </source>
</evidence>